<organism evidence="1 2">
    <name type="scientific">Trichogramma kaykai</name>
    <dbReference type="NCBI Taxonomy" id="54128"/>
    <lineage>
        <taxon>Eukaryota</taxon>
        <taxon>Metazoa</taxon>
        <taxon>Ecdysozoa</taxon>
        <taxon>Arthropoda</taxon>
        <taxon>Hexapoda</taxon>
        <taxon>Insecta</taxon>
        <taxon>Pterygota</taxon>
        <taxon>Neoptera</taxon>
        <taxon>Endopterygota</taxon>
        <taxon>Hymenoptera</taxon>
        <taxon>Apocrita</taxon>
        <taxon>Proctotrupomorpha</taxon>
        <taxon>Chalcidoidea</taxon>
        <taxon>Trichogrammatidae</taxon>
        <taxon>Trichogramma</taxon>
    </lineage>
</organism>
<evidence type="ECO:0000313" key="1">
    <source>
        <dbReference type="EMBL" id="KAL3385531.1"/>
    </source>
</evidence>
<gene>
    <name evidence="1" type="ORF">TKK_018901</name>
</gene>
<proteinExistence type="predicted"/>
<dbReference type="Proteomes" id="UP001627154">
    <property type="component" value="Unassembled WGS sequence"/>
</dbReference>
<sequence>MIATNEKGLELTQPRVKTKLCAMRKMAVALEFAHLLPLMSRAAARWPPRARCRCAAKTTNSQKPHVAVAGVPRILRSSPRGRCRCADELVAQHRVAVADAPVESSSLNTAWQLPMRRWSPG</sequence>
<reference evidence="1 2" key="1">
    <citation type="journal article" date="2024" name="bioRxiv">
        <title>A reference genome for Trichogramma kaykai: A tiny desert-dwelling parasitoid wasp with competing sex-ratio distorters.</title>
        <authorList>
            <person name="Culotta J."/>
            <person name="Lindsey A.R."/>
        </authorList>
    </citation>
    <scope>NUCLEOTIDE SEQUENCE [LARGE SCALE GENOMIC DNA]</scope>
    <source>
        <strain evidence="1 2">KSX58</strain>
    </source>
</reference>
<comment type="caution">
    <text evidence="1">The sequence shown here is derived from an EMBL/GenBank/DDBJ whole genome shotgun (WGS) entry which is preliminary data.</text>
</comment>
<evidence type="ECO:0000313" key="2">
    <source>
        <dbReference type="Proteomes" id="UP001627154"/>
    </source>
</evidence>
<protein>
    <submittedName>
        <fullName evidence="1">Uncharacterized protein</fullName>
    </submittedName>
</protein>
<dbReference type="EMBL" id="JBJJXI010000155">
    <property type="protein sequence ID" value="KAL3385531.1"/>
    <property type="molecule type" value="Genomic_DNA"/>
</dbReference>
<accession>A0ABD2VYL0</accession>
<dbReference type="AlphaFoldDB" id="A0ABD2VYL0"/>
<name>A0ABD2VYL0_9HYME</name>
<keyword evidence="2" id="KW-1185">Reference proteome</keyword>